<dbReference type="Proteomes" id="UP000504603">
    <property type="component" value="Unplaced"/>
</dbReference>
<evidence type="ECO:0000256" key="3">
    <source>
        <dbReference type="ARBA" id="ARBA00022692"/>
    </source>
</evidence>
<feature type="domain" description="EamA" evidence="7">
    <location>
        <begin position="192"/>
        <end position="330"/>
    </location>
</feature>
<dbReference type="PANTHER" id="PTHR31218">
    <property type="entry name" value="WAT1-RELATED PROTEIN"/>
    <property type="match status" value="1"/>
</dbReference>
<evidence type="ECO:0000259" key="7">
    <source>
        <dbReference type="Pfam" id="PF00892"/>
    </source>
</evidence>
<sequence length="361" mass="40271">MKSFVGCVEAMEVHKPYVAMLFVQCVYSGMALFSKAAISAGMNPPVFVFYRQAFATLAMAPLAFSLERKKAVPLSFKFLSKVFLVSLTGITLSLNLYYIAINHTSATFAAATTNTIPAITLLLALLFRYENIPIRKMQGIAKLMGAVIGLSGALVFAFVKGPPMKFMNWYPKTNNNDQITPSASYSTLEWIKGSLMMISANIAWSLWLVFQGSIVKEYPAKLRVTTLQCFFSLIQSALWAVAMERNPQAWKLGWNLQLISVAYCGVIVTGMTYWLQIWTVEKKGPVFIAMFTPLALIITAILSAFLWKETLHWGSLGGAILLVLGLYCVLWGKKREEEEDGKTDPNDTKEETIFECITTHR</sequence>
<feature type="transmembrane region" description="Helical" evidence="6">
    <location>
        <begin position="78"/>
        <end position="100"/>
    </location>
</feature>
<protein>
    <recommendedName>
        <fullName evidence="6">WAT1-related protein</fullName>
    </recommendedName>
</protein>
<dbReference type="RefSeq" id="XP_022133530.1">
    <property type="nucleotide sequence ID" value="XM_022277838.1"/>
</dbReference>
<dbReference type="InterPro" id="IPR030184">
    <property type="entry name" value="WAT1-related"/>
</dbReference>
<dbReference type="SUPFAM" id="SSF103481">
    <property type="entry name" value="Multidrug resistance efflux transporter EmrE"/>
    <property type="match status" value="2"/>
</dbReference>
<feature type="domain" description="EamA" evidence="7">
    <location>
        <begin position="18"/>
        <end position="150"/>
    </location>
</feature>
<evidence type="ECO:0000313" key="9">
    <source>
        <dbReference type="RefSeq" id="XP_022133530.1"/>
    </source>
</evidence>
<feature type="transmembrane region" description="Helical" evidence="6">
    <location>
        <begin position="313"/>
        <end position="332"/>
    </location>
</feature>
<dbReference type="OrthoDB" id="1728340at2759"/>
<feature type="transmembrane region" description="Helical" evidence="6">
    <location>
        <begin position="222"/>
        <end position="242"/>
    </location>
</feature>
<organism evidence="8 9">
    <name type="scientific">Momordica charantia</name>
    <name type="common">Bitter gourd</name>
    <name type="synonym">Balsam pear</name>
    <dbReference type="NCBI Taxonomy" id="3673"/>
    <lineage>
        <taxon>Eukaryota</taxon>
        <taxon>Viridiplantae</taxon>
        <taxon>Streptophyta</taxon>
        <taxon>Embryophyta</taxon>
        <taxon>Tracheophyta</taxon>
        <taxon>Spermatophyta</taxon>
        <taxon>Magnoliopsida</taxon>
        <taxon>eudicotyledons</taxon>
        <taxon>Gunneridae</taxon>
        <taxon>Pentapetalae</taxon>
        <taxon>rosids</taxon>
        <taxon>fabids</taxon>
        <taxon>Cucurbitales</taxon>
        <taxon>Cucurbitaceae</taxon>
        <taxon>Momordiceae</taxon>
        <taxon>Momordica</taxon>
    </lineage>
</organism>
<dbReference type="Pfam" id="PF00892">
    <property type="entry name" value="EamA"/>
    <property type="match status" value="2"/>
</dbReference>
<dbReference type="GeneID" id="111006092"/>
<proteinExistence type="inferred from homology"/>
<evidence type="ECO:0000256" key="4">
    <source>
        <dbReference type="ARBA" id="ARBA00022989"/>
    </source>
</evidence>
<evidence type="ECO:0000256" key="6">
    <source>
        <dbReference type="RuleBase" id="RU363077"/>
    </source>
</evidence>
<keyword evidence="4 6" id="KW-1133">Transmembrane helix</keyword>
<evidence type="ECO:0000256" key="2">
    <source>
        <dbReference type="ARBA" id="ARBA00007635"/>
    </source>
</evidence>
<comment type="subcellular location">
    <subcellularLocation>
        <location evidence="1 6">Membrane</location>
        <topology evidence="1 6">Multi-pass membrane protein</topology>
    </subcellularLocation>
</comment>
<keyword evidence="5 6" id="KW-0472">Membrane</keyword>
<keyword evidence="3 6" id="KW-0812">Transmembrane</keyword>
<gene>
    <name evidence="9" type="primary">LOC111006092</name>
</gene>
<feature type="transmembrane region" description="Helical" evidence="6">
    <location>
        <begin position="48"/>
        <end position="66"/>
    </location>
</feature>
<feature type="transmembrane region" description="Helical" evidence="6">
    <location>
        <begin position="254"/>
        <end position="275"/>
    </location>
</feature>
<feature type="transmembrane region" description="Helical" evidence="6">
    <location>
        <begin position="139"/>
        <end position="159"/>
    </location>
</feature>
<name>A0A6J1BVI1_MOMCH</name>
<keyword evidence="8" id="KW-1185">Reference proteome</keyword>
<evidence type="ECO:0000313" key="8">
    <source>
        <dbReference type="Proteomes" id="UP000504603"/>
    </source>
</evidence>
<evidence type="ECO:0000256" key="5">
    <source>
        <dbReference type="ARBA" id="ARBA00023136"/>
    </source>
</evidence>
<dbReference type="GO" id="GO:0016020">
    <property type="term" value="C:membrane"/>
    <property type="evidence" value="ECO:0007669"/>
    <property type="project" value="UniProtKB-SubCell"/>
</dbReference>
<dbReference type="AlphaFoldDB" id="A0A6J1BVI1"/>
<dbReference type="GO" id="GO:0022857">
    <property type="term" value="F:transmembrane transporter activity"/>
    <property type="evidence" value="ECO:0007669"/>
    <property type="project" value="InterPro"/>
</dbReference>
<evidence type="ECO:0000256" key="1">
    <source>
        <dbReference type="ARBA" id="ARBA00004141"/>
    </source>
</evidence>
<dbReference type="KEGG" id="mcha:111006092"/>
<feature type="transmembrane region" description="Helical" evidence="6">
    <location>
        <begin position="190"/>
        <end position="210"/>
    </location>
</feature>
<comment type="similarity">
    <text evidence="2 6">Belongs to the drug/metabolite transporter (DMT) superfamily. Plant drug/metabolite exporter (P-DME) (TC 2.A.7.4) family.</text>
</comment>
<feature type="transmembrane region" description="Helical" evidence="6">
    <location>
        <begin position="106"/>
        <end position="127"/>
    </location>
</feature>
<feature type="transmembrane region" description="Helical" evidence="6">
    <location>
        <begin position="287"/>
        <end position="307"/>
    </location>
</feature>
<dbReference type="InterPro" id="IPR000620">
    <property type="entry name" value="EamA_dom"/>
</dbReference>
<reference evidence="9" key="1">
    <citation type="submission" date="2025-08" db="UniProtKB">
        <authorList>
            <consortium name="RefSeq"/>
        </authorList>
    </citation>
    <scope>IDENTIFICATION</scope>
    <source>
        <strain evidence="9">OHB3-1</strain>
    </source>
</reference>
<accession>A0A6J1BVI1</accession>
<dbReference type="InterPro" id="IPR037185">
    <property type="entry name" value="EmrE-like"/>
</dbReference>
<feature type="transmembrane region" description="Helical" evidence="6">
    <location>
        <begin position="21"/>
        <end position="42"/>
    </location>
</feature>